<feature type="region of interest" description="Disordered" evidence="1">
    <location>
        <begin position="1"/>
        <end position="26"/>
    </location>
</feature>
<dbReference type="CDD" id="cd22191">
    <property type="entry name" value="DPBB_RlpA_EXP_N-like"/>
    <property type="match status" value="1"/>
</dbReference>
<accession>A0A9P7VGN7</accession>
<feature type="non-terminal residue" evidence="2">
    <location>
        <position position="1"/>
    </location>
</feature>
<dbReference type="GeneID" id="66109778"/>
<protein>
    <submittedName>
        <fullName evidence="2">Uncharacterized protein</fullName>
    </submittedName>
</protein>
<evidence type="ECO:0000313" key="3">
    <source>
        <dbReference type="Proteomes" id="UP000812287"/>
    </source>
</evidence>
<dbReference type="Proteomes" id="UP000812287">
    <property type="component" value="Unassembled WGS sequence"/>
</dbReference>
<evidence type="ECO:0000313" key="2">
    <source>
        <dbReference type="EMBL" id="KAG7440222.1"/>
    </source>
</evidence>
<reference evidence="2" key="1">
    <citation type="submission" date="2020-11" db="EMBL/GenBank/DDBJ databases">
        <title>Adaptations for nitrogen fixation in a non-lichenized fungal sporocarp promotes dispersal by wood-feeding termites.</title>
        <authorList>
            <consortium name="DOE Joint Genome Institute"/>
            <person name="Koch R.A."/>
            <person name="Yoon G."/>
            <person name="Arayal U."/>
            <person name="Lail K."/>
            <person name="Amirebrahimi M."/>
            <person name="Labutti K."/>
            <person name="Lipzen A."/>
            <person name="Riley R."/>
            <person name="Barry K."/>
            <person name="Henrissat B."/>
            <person name="Grigoriev I.V."/>
            <person name="Herr J.R."/>
            <person name="Aime M.C."/>
        </authorList>
    </citation>
    <scope>NUCLEOTIDE SEQUENCE</scope>
    <source>
        <strain evidence="2">MCA 3950</strain>
    </source>
</reference>
<dbReference type="AlphaFoldDB" id="A0A9P7VGN7"/>
<dbReference type="EMBL" id="MU250574">
    <property type="protein sequence ID" value="KAG7440222.1"/>
    <property type="molecule type" value="Genomic_DNA"/>
</dbReference>
<dbReference type="OrthoDB" id="623670at2759"/>
<proteinExistence type="predicted"/>
<name>A0A9P7VGN7_9AGAR</name>
<evidence type="ECO:0000256" key="1">
    <source>
        <dbReference type="SAM" id="MobiDB-lite"/>
    </source>
</evidence>
<dbReference type="RefSeq" id="XP_043033722.1">
    <property type="nucleotide sequence ID" value="XM_043187481.1"/>
</dbReference>
<feature type="compositionally biased region" description="Low complexity" evidence="1">
    <location>
        <begin position="1"/>
        <end position="13"/>
    </location>
</feature>
<gene>
    <name evidence="2" type="ORF">BT62DRAFT_938186</name>
</gene>
<organism evidence="2 3">
    <name type="scientific">Guyanagaster necrorhizus</name>
    <dbReference type="NCBI Taxonomy" id="856835"/>
    <lineage>
        <taxon>Eukaryota</taxon>
        <taxon>Fungi</taxon>
        <taxon>Dikarya</taxon>
        <taxon>Basidiomycota</taxon>
        <taxon>Agaricomycotina</taxon>
        <taxon>Agaricomycetes</taxon>
        <taxon>Agaricomycetidae</taxon>
        <taxon>Agaricales</taxon>
        <taxon>Marasmiineae</taxon>
        <taxon>Physalacriaceae</taxon>
        <taxon>Guyanagaster</taxon>
    </lineage>
</organism>
<sequence>MSERYGTGTSTSTAVGTDPTTPVPVESLDGMHIGDGTWYSPGSGACGQNNTEGDPIAAVSYLLFDYWPGSMTKNPNMCVFLAYRTMLMGF</sequence>
<keyword evidence="3" id="KW-1185">Reference proteome</keyword>
<comment type="caution">
    <text evidence="2">The sequence shown here is derived from an EMBL/GenBank/DDBJ whole genome shotgun (WGS) entry which is preliminary data.</text>
</comment>